<protein>
    <recommendedName>
        <fullName evidence="1">DUF1308 domain-containing protein</fullName>
    </recommendedName>
</protein>
<proteinExistence type="predicted"/>
<gene>
    <name evidence="2" type="ORF">FSB_LOCUS54020</name>
</gene>
<dbReference type="Pfam" id="PF07000">
    <property type="entry name" value="DUF1308"/>
    <property type="match status" value="1"/>
</dbReference>
<dbReference type="InterPro" id="IPR010733">
    <property type="entry name" value="DUF1308"/>
</dbReference>
<name>A0A2N9INS3_FAGSY</name>
<evidence type="ECO:0000313" key="2">
    <source>
        <dbReference type="EMBL" id="SPD26138.1"/>
    </source>
</evidence>
<dbReference type="AlphaFoldDB" id="A0A2N9INS3"/>
<dbReference type="PANTHER" id="PTHR13379">
    <property type="entry name" value="UNCHARACTERIZED DUF1308"/>
    <property type="match status" value="1"/>
</dbReference>
<dbReference type="EMBL" id="OIVN01006146">
    <property type="protein sequence ID" value="SPD26138.1"/>
    <property type="molecule type" value="Genomic_DNA"/>
</dbReference>
<organism evidence="2">
    <name type="scientific">Fagus sylvatica</name>
    <name type="common">Beechnut</name>
    <dbReference type="NCBI Taxonomy" id="28930"/>
    <lineage>
        <taxon>Eukaryota</taxon>
        <taxon>Viridiplantae</taxon>
        <taxon>Streptophyta</taxon>
        <taxon>Embryophyta</taxon>
        <taxon>Tracheophyta</taxon>
        <taxon>Spermatophyta</taxon>
        <taxon>Magnoliopsida</taxon>
        <taxon>eudicotyledons</taxon>
        <taxon>Gunneridae</taxon>
        <taxon>Pentapetalae</taxon>
        <taxon>rosids</taxon>
        <taxon>fabids</taxon>
        <taxon>Fagales</taxon>
        <taxon>Fagaceae</taxon>
        <taxon>Fagus</taxon>
    </lineage>
</organism>
<sequence>MMEKGIEAEGVELAKKRCKAVIERIERLSITDSCKRTLLRLAHSELNFLSSIPLALSLNIGHLEALVHILQQPFITGVSRVCNPIPLSPSKSKLDIVCTLNRNPVWIIVSDRNPTYISWDTSPKTKGFKLRIQQLLTLAHSTLTLKPSSIILFFSNGLHNSLTDKLKQEFGASEIELQFSVFDFDFTQDGEWINVVGRSYREACVLEIKVDVKASSVAAFVPKLLERPIQRIAAVGDAFGSLLSRLNICPWDVQNLGDKGDVINFDTTALIALVSGISNGCTDKLLSTPETELRHRFKGNYAFVIGQVMSEIQNPIHVELGSLITGKRGIICESVHSEFKELVLMCGGPNEKFRADQLLNYLTWNVRFLRDFHDWELESATSFLGFIYAHLPWGGVVGPWGSYQFHGSPSHVLANKLKALKADLKKWNVESFGNVTVKKNQLWLDLAELDRVAEGCLLSVNWNFIVDNITHFYTNLYTKEVGWRPKLDGIEFSMIPQDEALWLERPFDEEEVGGVLKVFNGDKAPGLDGFPMAFFQQCWDIIQPDIMGKAEAMEVKDFRPISLVGVWRQILDSVLITNEVLDSRLKQGTPGVLWAKTRGSPFSAPVCSYYGRVEQADGSRYSRRGTCPGFLVGMDGENPLMVSHLLFADDTLIFCNADVVQLESLRRVFTWFEVVSGLRVNLQKSEMVPVGDVPNLEALVDVLGCKLSALPMTYLRLPLGAKFNSKMIWNTIIEKIERRLGGWKRLYLSKGGEGGILEIGGGGEAWEYVGRLVF</sequence>
<dbReference type="PANTHER" id="PTHR13379:SF0">
    <property type="entry name" value="UPF0415 PROTEIN C7ORF25"/>
    <property type="match status" value="1"/>
</dbReference>
<evidence type="ECO:0000259" key="1">
    <source>
        <dbReference type="Pfam" id="PF07000"/>
    </source>
</evidence>
<accession>A0A2N9INS3</accession>
<feature type="domain" description="DUF1308" evidence="1">
    <location>
        <begin position="263"/>
        <end position="362"/>
    </location>
</feature>
<reference evidence="2" key="1">
    <citation type="submission" date="2018-02" db="EMBL/GenBank/DDBJ databases">
        <authorList>
            <person name="Cohen D.B."/>
            <person name="Kent A.D."/>
        </authorList>
    </citation>
    <scope>NUCLEOTIDE SEQUENCE</scope>
</reference>